<dbReference type="InterPro" id="IPR036514">
    <property type="entry name" value="SGNH_hydro_sf"/>
</dbReference>
<sequence>MATKTFEELKQLAIQIRDEKTNKQNTATRVGTAMLEHINKLEQDYYDKTTTDEELKERDDKLIELDNKNYFFSDIPTDGNLIDPNKIIRGYYLDIDGSLIESEGYGYAYIPMRGKNVTINFNSGAKLFAVDKVLEVTHFNEESYQTQKTLQYQEGDEYAAISVPLSILGKSASAEYGDEIPNYKDYGYTTNAQLNKIVGGTKAAYNTNLEVGTINVNILDNLNITKGSVFGCSVKSDAEWSRLLFQFYDNEEIESQRVDNIISKNGEIFFVNTAIGIEKLKLYCDCTKAGEIVINIIEFGEVLRSEIERIFELKYKVLDTALDGNLIDPRKVISGYYFGDNGMLVANESYGYTYIPMRGKNITINYSGGFKLSACNKYGSVTHTNTETAQTVGGRTIQYQEGDEYAMVSLSLEYLEKSASAEYGNEPHIYKPYNEQDGHLIKENSISGRKLDDSIITKRNLLNTQDPDYVVGSYLGLDNRLLENESYSVSGYIPFTEEMGKLVISRDGIAITNGGGGVGVYDIYKNPIEIKTNQELKGITTWREGVAFARYSIVDYQSGNIQIESGDIPTEYSPYDRGILNVDLLPKDKNINIVSSTLGNKADTISANSLGNDEMITIDTFPMHIKKRIVMSFESTITIFNGIIIGKGYQQYRGDYVKIDTTNITLLHYEQSESQTETIAHGLTIEGFIKVVMYADNSGYLYIIVQSKNGTFTYTFKGFGYEANYQPFVKSISSTLTSVKLNIGCQDFRLPVWTFGDSYFGVSTNRWIGQIRDFGFFNFLIDGLAGQNSNGAYNDLIKALEFGTPKYLLWCLGMNDEDTVFKSTFDKVKAICLQRGITLIAATIPTVPGRSKEIISQYVRDSGVRYIDFYKAMGAAPEGTWYEGYLSSDEVHPTELRAKAQATQVLIDFPELMQYGLVSTDSEIGDITGDK</sequence>
<name>A0A8S5U6S3_9CAUD</name>
<evidence type="ECO:0000313" key="1">
    <source>
        <dbReference type="EMBL" id="DAF90159.1"/>
    </source>
</evidence>
<accession>A0A8S5U6S3</accession>
<reference evidence="1" key="1">
    <citation type="journal article" date="2021" name="Proc. Natl. Acad. Sci. U.S.A.">
        <title>A Catalog of Tens of Thousands of Viruses from Human Metagenomes Reveals Hidden Associations with Chronic Diseases.</title>
        <authorList>
            <person name="Tisza M.J."/>
            <person name="Buck C.B."/>
        </authorList>
    </citation>
    <scope>NUCLEOTIDE SEQUENCE</scope>
    <source>
        <strain evidence="1">CtWlk2</strain>
    </source>
</reference>
<protein>
    <submittedName>
        <fullName evidence="1">GDSL-like protein family, GDSL-like Lipase, Structural.37A</fullName>
    </submittedName>
</protein>
<proteinExistence type="predicted"/>
<organism evidence="1">
    <name type="scientific">Siphoviridae sp. ctWlk2</name>
    <dbReference type="NCBI Taxonomy" id="2825539"/>
    <lineage>
        <taxon>Viruses</taxon>
        <taxon>Duplodnaviria</taxon>
        <taxon>Heunggongvirae</taxon>
        <taxon>Uroviricota</taxon>
        <taxon>Caudoviricetes</taxon>
    </lineage>
</organism>
<dbReference type="EMBL" id="BK016022">
    <property type="protein sequence ID" value="DAF90159.1"/>
    <property type="molecule type" value="Genomic_DNA"/>
</dbReference>
<dbReference type="Gene3D" id="3.40.50.1110">
    <property type="entry name" value="SGNH hydrolase"/>
    <property type="match status" value="1"/>
</dbReference>
<dbReference type="SUPFAM" id="SSF52266">
    <property type="entry name" value="SGNH hydrolase"/>
    <property type="match status" value="1"/>
</dbReference>